<evidence type="ECO:0000313" key="3">
    <source>
        <dbReference type="Proteomes" id="UP000000245"/>
    </source>
</evidence>
<dbReference type="Pfam" id="PF13467">
    <property type="entry name" value="RHH_4"/>
    <property type="match status" value="1"/>
</dbReference>
<proteinExistence type="predicted"/>
<evidence type="ECO:0000313" key="2">
    <source>
        <dbReference type="EMBL" id="ABQ30597.1"/>
    </source>
</evidence>
<organism evidence="2 3">
    <name type="scientific">Acidiphilium cryptum (strain JF-5)</name>
    <dbReference type="NCBI Taxonomy" id="349163"/>
    <lineage>
        <taxon>Bacteria</taxon>
        <taxon>Pseudomonadati</taxon>
        <taxon>Pseudomonadota</taxon>
        <taxon>Alphaproteobacteria</taxon>
        <taxon>Acetobacterales</taxon>
        <taxon>Acidocellaceae</taxon>
        <taxon>Acidiphilium</taxon>
    </lineage>
</organism>
<dbReference type="HOGENOM" id="CLU_155738_2_1_5"/>
<dbReference type="KEGG" id="acr:Acry_1386"/>
<dbReference type="InterPro" id="IPR038268">
    <property type="entry name" value="RHH_sf"/>
</dbReference>
<accession>A5FYB5</accession>
<evidence type="ECO:0000259" key="1">
    <source>
        <dbReference type="Pfam" id="PF13467"/>
    </source>
</evidence>
<protein>
    <recommendedName>
        <fullName evidence="1">Ribbon-helix-helix domain-containing protein</fullName>
    </recommendedName>
</protein>
<name>A5FYB5_ACICJ</name>
<dbReference type="InterPro" id="IPR027373">
    <property type="entry name" value="RHH_dom"/>
</dbReference>
<reference evidence="2 3" key="1">
    <citation type="submission" date="2007-05" db="EMBL/GenBank/DDBJ databases">
        <title>Complete sequence of chromosome of Acidiphilium cryptum JF-5.</title>
        <authorList>
            <consortium name="US DOE Joint Genome Institute"/>
            <person name="Copeland A."/>
            <person name="Lucas S."/>
            <person name="Lapidus A."/>
            <person name="Barry K."/>
            <person name="Detter J.C."/>
            <person name="Glavina del Rio T."/>
            <person name="Hammon N."/>
            <person name="Israni S."/>
            <person name="Dalin E."/>
            <person name="Tice H."/>
            <person name="Pitluck S."/>
            <person name="Sims D."/>
            <person name="Brettin T."/>
            <person name="Bruce D."/>
            <person name="Han C."/>
            <person name="Schmutz J."/>
            <person name="Larimer F."/>
            <person name="Land M."/>
            <person name="Hauser L."/>
            <person name="Kyrpides N."/>
            <person name="Kim E."/>
            <person name="Magnuson T."/>
            <person name="Richardson P."/>
        </authorList>
    </citation>
    <scope>NUCLEOTIDE SEQUENCE [LARGE SCALE GENOMIC DNA]</scope>
    <source>
        <strain evidence="2 3">JF-5</strain>
    </source>
</reference>
<dbReference type="AlphaFoldDB" id="A5FYB5"/>
<gene>
    <name evidence="2" type="ordered locus">Acry_1386</name>
</gene>
<dbReference type="Proteomes" id="UP000000245">
    <property type="component" value="Chromosome"/>
</dbReference>
<feature type="domain" description="Ribbon-helix-helix" evidence="1">
    <location>
        <begin position="16"/>
        <end position="82"/>
    </location>
</feature>
<dbReference type="eggNOG" id="COG4321">
    <property type="taxonomic scope" value="Bacteria"/>
</dbReference>
<sequence length="87" mass="9717">MCNLLQGRDPADFAQTSRSVRLSGRSTSVRLERVFWDALGEIATAEGVSVPRLIALLHDEAEDWFGDIDNLASLLRAACILYRRRSP</sequence>
<dbReference type="EMBL" id="CP000697">
    <property type="protein sequence ID" value="ABQ30597.1"/>
    <property type="molecule type" value="Genomic_DNA"/>
</dbReference>
<dbReference type="Gene3D" id="1.10.3990.20">
    <property type="entry name" value="protein bp1543"/>
    <property type="match status" value="1"/>
</dbReference>
<keyword evidence="3" id="KW-1185">Reference proteome</keyword>